<accession>A0A392TAI5</accession>
<feature type="non-terminal residue" evidence="1">
    <location>
        <position position="1"/>
    </location>
</feature>
<protein>
    <submittedName>
        <fullName evidence="1">Uncharacterized protein</fullName>
    </submittedName>
</protein>
<dbReference type="AlphaFoldDB" id="A0A392TAI5"/>
<evidence type="ECO:0000313" key="2">
    <source>
        <dbReference type="Proteomes" id="UP000265520"/>
    </source>
</evidence>
<dbReference type="EMBL" id="LXQA010539541">
    <property type="protein sequence ID" value="MCI58058.1"/>
    <property type="molecule type" value="Genomic_DNA"/>
</dbReference>
<proteinExistence type="predicted"/>
<comment type="caution">
    <text evidence="1">The sequence shown here is derived from an EMBL/GenBank/DDBJ whole genome shotgun (WGS) entry which is preliminary data.</text>
</comment>
<organism evidence="1 2">
    <name type="scientific">Trifolium medium</name>
    <dbReference type="NCBI Taxonomy" id="97028"/>
    <lineage>
        <taxon>Eukaryota</taxon>
        <taxon>Viridiplantae</taxon>
        <taxon>Streptophyta</taxon>
        <taxon>Embryophyta</taxon>
        <taxon>Tracheophyta</taxon>
        <taxon>Spermatophyta</taxon>
        <taxon>Magnoliopsida</taxon>
        <taxon>eudicotyledons</taxon>
        <taxon>Gunneridae</taxon>
        <taxon>Pentapetalae</taxon>
        <taxon>rosids</taxon>
        <taxon>fabids</taxon>
        <taxon>Fabales</taxon>
        <taxon>Fabaceae</taxon>
        <taxon>Papilionoideae</taxon>
        <taxon>50 kb inversion clade</taxon>
        <taxon>NPAAA clade</taxon>
        <taxon>Hologalegina</taxon>
        <taxon>IRL clade</taxon>
        <taxon>Trifolieae</taxon>
        <taxon>Trifolium</taxon>
    </lineage>
</organism>
<dbReference type="Proteomes" id="UP000265520">
    <property type="component" value="Unassembled WGS sequence"/>
</dbReference>
<evidence type="ECO:0000313" key="1">
    <source>
        <dbReference type="EMBL" id="MCI58058.1"/>
    </source>
</evidence>
<sequence>LIAAFRFSNYFNSMAPRPVGCFPSPSHVLYRSLRLTRFLLGT</sequence>
<reference evidence="1 2" key="1">
    <citation type="journal article" date="2018" name="Front. Plant Sci.">
        <title>Red Clover (Trifolium pratense) and Zigzag Clover (T. medium) - A Picture of Genomic Similarities and Differences.</title>
        <authorList>
            <person name="Dluhosova J."/>
            <person name="Istvanek J."/>
            <person name="Nedelnik J."/>
            <person name="Repkova J."/>
        </authorList>
    </citation>
    <scope>NUCLEOTIDE SEQUENCE [LARGE SCALE GENOMIC DNA]</scope>
    <source>
        <strain evidence="2">cv. 10/8</strain>
        <tissue evidence="1">Leaf</tissue>
    </source>
</reference>
<name>A0A392TAI5_9FABA</name>
<keyword evidence="2" id="KW-1185">Reference proteome</keyword>